<dbReference type="PANTHER" id="PTHR38462">
    <property type="entry name" value="EXONUCLEASE-LIKE PROTEIN"/>
    <property type="match status" value="1"/>
</dbReference>
<dbReference type="STRING" id="369723.Strop_0517"/>
<dbReference type="GO" id="GO:0003676">
    <property type="term" value="F:nucleic acid binding"/>
    <property type="evidence" value="ECO:0007669"/>
    <property type="project" value="InterPro"/>
</dbReference>
<gene>
    <name evidence="2" type="ordered locus">Strop_0517</name>
</gene>
<dbReference type="EMBL" id="CP000667">
    <property type="protein sequence ID" value="ABP53001.1"/>
    <property type="molecule type" value="Genomic_DNA"/>
</dbReference>
<dbReference type="HOGENOM" id="CLU_1056367_0_0_11"/>
<dbReference type="PATRIC" id="fig|369723.5.peg.534"/>
<evidence type="ECO:0000313" key="2">
    <source>
        <dbReference type="EMBL" id="ABP53001.1"/>
    </source>
</evidence>
<organism evidence="2 3">
    <name type="scientific">Salinispora tropica (strain ATCC BAA-916 / DSM 44818 / JCM 13857 / NBRC 105044 / CNB-440)</name>
    <dbReference type="NCBI Taxonomy" id="369723"/>
    <lineage>
        <taxon>Bacteria</taxon>
        <taxon>Bacillati</taxon>
        <taxon>Actinomycetota</taxon>
        <taxon>Actinomycetes</taxon>
        <taxon>Micromonosporales</taxon>
        <taxon>Micromonosporaceae</taxon>
        <taxon>Salinispora</taxon>
    </lineage>
</organism>
<dbReference type="InterPro" id="IPR036397">
    <property type="entry name" value="RNaseH_sf"/>
</dbReference>
<protein>
    <recommendedName>
        <fullName evidence="1">YprB ribonuclease H-like domain-containing protein</fullName>
    </recommendedName>
</protein>
<accession>A4X2A1</accession>
<dbReference type="Gene3D" id="3.30.420.10">
    <property type="entry name" value="Ribonuclease H-like superfamily/Ribonuclease H"/>
    <property type="match status" value="1"/>
</dbReference>
<dbReference type="eggNOG" id="ENOG50338JX">
    <property type="taxonomic scope" value="Bacteria"/>
</dbReference>
<dbReference type="KEGG" id="stp:Strop_0517"/>
<reference evidence="3" key="1">
    <citation type="journal article" date="2007" name="Proc. Natl. Acad. Sci. U.S.A.">
        <title>Genome sequencing reveals complex secondary metabolome in the marine actinomycete Salinispora tropica.</title>
        <authorList>
            <person name="Udwary D.W."/>
            <person name="Zeigler L."/>
            <person name="Asolkar R.N."/>
            <person name="Singan V."/>
            <person name="Lapidus A."/>
            <person name="Fenical W."/>
            <person name="Jensen P.R."/>
            <person name="Moore B.S."/>
        </authorList>
    </citation>
    <scope>NUCLEOTIDE SEQUENCE [LARGE SCALE GENOMIC DNA]</scope>
    <source>
        <strain evidence="3">ATCC BAA-916 / DSM 44818 / CNB-440</strain>
    </source>
</reference>
<dbReference type="SUPFAM" id="SSF53098">
    <property type="entry name" value="Ribonuclease H-like"/>
    <property type="match status" value="1"/>
</dbReference>
<proteinExistence type="predicted"/>
<dbReference type="PANTHER" id="PTHR38462:SF1">
    <property type="entry name" value="YPRB RIBONUCLEASE H-LIKE DOMAIN-CONTAINING PROTEIN"/>
    <property type="match status" value="1"/>
</dbReference>
<dbReference type="AlphaFoldDB" id="A4X2A1"/>
<dbReference type="InterPro" id="IPR038720">
    <property type="entry name" value="YprB_RNase_H-like_dom"/>
</dbReference>
<dbReference type="InterPro" id="IPR012337">
    <property type="entry name" value="RNaseH-like_sf"/>
</dbReference>
<dbReference type="RefSeq" id="WP_011904435.1">
    <property type="nucleotide sequence ID" value="NC_009380.1"/>
</dbReference>
<evidence type="ECO:0000313" key="3">
    <source>
        <dbReference type="Proteomes" id="UP000000235"/>
    </source>
</evidence>
<name>A4X2A1_SALTO</name>
<dbReference type="Pfam" id="PF13482">
    <property type="entry name" value="RNase_H_2"/>
    <property type="match status" value="1"/>
</dbReference>
<evidence type="ECO:0000259" key="1">
    <source>
        <dbReference type="Pfam" id="PF13482"/>
    </source>
</evidence>
<sequence length="261" mass="29447">MDDDLSSDDRATARTLYIDIETAPSLAHVWGLWRQNIGLSQLLASGRVICLAWKWRGEEGVHFASEHGQGRDAMLASAHRILGEADVVVHYNGKRFDIPTLNRDFILAGKLPPAPFRQLDLLETVKRRFRFTSNKLAHISQELGLEGKVKHEGHTLWVRCLAGDPEAWEQMAEYNRRDVTLLEQLHDVLMPWLVRAPNPRLTDGVSDVDTCPNCGSTDLAREGHAYTATGAYQRHRCRACGAWSRRGRRSHGIDIRPIANN</sequence>
<feature type="domain" description="YprB ribonuclease H-like" evidence="1">
    <location>
        <begin position="61"/>
        <end position="189"/>
    </location>
</feature>
<dbReference type="Proteomes" id="UP000000235">
    <property type="component" value="Chromosome"/>
</dbReference>
<keyword evidence="3" id="KW-1185">Reference proteome</keyword>